<dbReference type="CDD" id="cd21037">
    <property type="entry name" value="MLKL_NTD"/>
    <property type="match status" value="1"/>
</dbReference>
<dbReference type="InterPro" id="IPR027417">
    <property type="entry name" value="P-loop_NTPase"/>
</dbReference>
<sequence>PSQPTANQIRSNSISICLTATANTLDILATSLNGPFLLALSETTQSLLKRIETVKQNKSDCAELMEQTYKVLHAIIMAHVKSDSGGELPPLMLKYIGRFTETLNKIHTFVETQQKGSKVTKFFRQGELNTLLKDCNAGLREAFAFFGIHTVNVMTDIVKMQQDAEQQHKDILDMITRLPNMASSDGESTISRMYSGSYTSSNSISMLPSEPKIFHGRDSELSASLELFSQGTPRIAILGTGGIGKTSLARAIVHHAEISAKYTDHRYFIACDSVLNKVELAALIGAHLGLKPGKDLAGAVVQFFSAGLPSLLILDNLETVWEPADSRGDIEEFLSCLTDVEHLALMTCITMRGSERPAKVRWTRPFLLPLNPLELAAARQTFIDITEDHHNTAEVDKVLSLTDNMPLAINLIAHLVDVEGCSNVLSRWEVERTSLISDGYDKKTNLELSISLSLSSSRIKNVPNSRELLSLLSILPDGLSDVELTQSNFPINDILACKTALIRITLAYKDEHQRLKALVPIREYMHKIQPPRRHLIQPLLKHFQELLQLYIEYRGTQSGSSMVSRITSNFANMQNVL</sequence>
<dbReference type="Gene3D" id="1.20.930.20">
    <property type="entry name" value="Adaptor protein Cbl, N-terminal domain"/>
    <property type="match status" value="1"/>
</dbReference>
<feature type="domain" description="Novel STAND NTPase 1" evidence="1">
    <location>
        <begin position="210"/>
        <end position="352"/>
    </location>
</feature>
<dbReference type="SUPFAM" id="SSF52540">
    <property type="entry name" value="P-loop containing nucleoside triphosphate hydrolases"/>
    <property type="match status" value="1"/>
</dbReference>
<dbReference type="EMBL" id="JARIHO010000094">
    <property type="protein sequence ID" value="KAJ7306151.1"/>
    <property type="molecule type" value="Genomic_DNA"/>
</dbReference>
<evidence type="ECO:0000313" key="2">
    <source>
        <dbReference type="EMBL" id="KAJ7306151.1"/>
    </source>
</evidence>
<evidence type="ECO:0000313" key="3">
    <source>
        <dbReference type="Proteomes" id="UP001218218"/>
    </source>
</evidence>
<gene>
    <name evidence="2" type="ORF">DFH08DRAFT_1054626</name>
</gene>
<organism evidence="2 3">
    <name type="scientific">Mycena albidolilacea</name>
    <dbReference type="NCBI Taxonomy" id="1033008"/>
    <lineage>
        <taxon>Eukaryota</taxon>
        <taxon>Fungi</taxon>
        <taxon>Dikarya</taxon>
        <taxon>Basidiomycota</taxon>
        <taxon>Agaricomycotina</taxon>
        <taxon>Agaricomycetes</taxon>
        <taxon>Agaricomycetidae</taxon>
        <taxon>Agaricales</taxon>
        <taxon>Marasmiineae</taxon>
        <taxon>Mycenaceae</taxon>
        <taxon>Mycena</taxon>
    </lineage>
</organism>
<name>A0AAD6Z3U1_9AGAR</name>
<protein>
    <recommendedName>
        <fullName evidence="1">Novel STAND NTPase 1 domain-containing protein</fullName>
    </recommendedName>
</protein>
<dbReference type="InterPro" id="IPR036537">
    <property type="entry name" value="Adaptor_Cbl_N_dom_sf"/>
</dbReference>
<reference evidence="2" key="1">
    <citation type="submission" date="2023-03" db="EMBL/GenBank/DDBJ databases">
        <title>Massive genome expansion in bonnet fungi (Mycena s.s.) driven by repeated elements and novel gene families across ecological guilds.</title>
        <authorList>
            <consortium name="Lawrence Berkeley National Laboratory"/>
            <person name="Harder C.B."/>
            <person name="Miyauchi S."/>
            <person name="Viragh M."/>
            <person name="Kuo A."/>
            <person name="Thoen E."/>
            <person name="Andreopoulos B."/>
            <person name="Lu D."/>
            <person name="Skrede I."/>
            <person name="Drula E."/>
            <person name="Henrissat B."/>
            <person name="Morin E."/>
            <person name="Kohler A."/>
            <person name="Barry K."/>
            <person name="LaButti K."/>
            <person name="Morin E."/>
            <person name="Salamov A."/>
            <person name="Lipzen A."/>
            <person name="Mereny Z."/>
            <person name="Hegedus B."/>
            <person name="Baldrian P."/>
            <person name="Stursova M."/>
            <person name="Weitz H."/>
            <person name="Taylor A."/>
            <person name="Grigoriev I.V."/>
            <person name="Nagy L.G."/>
            <person name="Martin F."/>
            <person name="Kauserud H."/>
        </authorList>
    </citation>
    <scope>NUCLEOTIDE SEQUENCE</scope>
    <source>
        <strain evidence="2">CBHHK002</strain>
    </source>
</reference>
<feature type="non-terminal residue" evidence="2">
    <location>
        <position position="1"/>
    </location>
</feature>
<dbReference type="InterPro" id="IPR049052">
    <property type="entry name" value="nSTAND1"/>
</dbReference>
<dbReference type="Pfam" id="PF20703">
    <property type="entry name" value="nSTAND1"/>
    <property type="match status" value="1"/>
</dbReference>
<dbReference type="GO" id="GO:0007166">
    <property type="term" value="P:cell surface receptor signaling pathway"/>
    <property type="evidence" value="ECO:0007669"/>
    <property type="project" value="InterPro"/>
</dbReference>
<accession>A0AAD6Z3U1</accession>
<proteinExistence type="predicted"/>
<dbReference type="Gene3D" id="3.40.50.300">
    <property type="entry name" value="P-loop containing nucleotide triphosphate hydrolases"/>
    <property type="match status" value="1"/>
</dbReference>
<dbReference type="Proteomes" id="UP001218218">
    <property type="component" value="Unassembled WGS sequence"/>
</dbReference>
<dbReference type="InterPro" id="IPR059179">
    <property type="entry name" value="MLKL-like_MCAfunc"/>
</dbReference>
<keyword evidence="3" id="KW-1185">Reference proteome</keyword>
<dbReference type="AlphaFoldDB" id="A0AAD6Z3U1"/>
<comment type="caution">
    <text evidence="2">The sequence shown here is derived from an EMBL/GenBank/DDBJ whole genome shotgun (WGS) entry which is preliminary data.</text>
</comment>
<evidence type="ECO:0000259" key="1">
    <source>
        <dbReference type="Pfam" id="PF20703"/>
    </source>
</evidence>
<feature type="non-terminal residue" evidence="2">
    <location>
        <position position="577"/>
    </location>
</feature>